<dbReference type="PRINTS" id="PR00313">
    <property type="entry name" value="CABNDNGRPT"/>
</dbReference>
<reference evidence="3 4" key="1">
    <citation type="submission" date="2023-01" db="EMBL/GenBank/DDBJ databases">
        <title>Novel diversity within Roseofilum (Cyanobacteria; Desertifilaceae) from marine benthic mats with descriptions of four novel species.</title>
        <authorList>
            <person name="Wang Y."/>
            <person name="Berthold D.E."/>
            <person name="Hu J."/>
            <person name="Lefler F.W."/>
            <person name="Laughinghouse H.D. IV."/>
        </authorList>
    </citation>
    <scope>NUCLEOTIDE SEQUENCE [LARGE SCALE GENOMIC DNA]</scope>
    <source>
        <strain evidence="3 4">BLCC-M154</strain>
    </source>
</reference>
<dbReference type="SUPFAM" id="SSF63829">
    <property type="entry name" value="Calcium-dependent phosphotriesterase"/>
    <property type="match status" value="1"/>
</dbReference>
<evidence type="ECO:0000256" key="1">
    <source>
        <dbReference type="SAM" id="MobiDB-lite"/>
    </source>
</evidence>
<dbReference type="PROSITE" id="PS00330">
    <property type="entry name" value="HEMOLYSIN_CALCIUM"/>
    <property type="match status" value="2"/>
</dbReference>
<feature type="compositionally biased region" description="Low complexity" evidence="1">
    <location>
        <begin position="1510"/>
        <end position="1526"/>
    </location>
</feature>
<feature type="region of interest" description="Disordered" evidence="1">
    <location>
        <begin position="624"/>
        <end position="645"/>
    </location>
</feature>
<dbReference type="PANTHER" id="PTHR35580">
    <property type="entry name" value="CELL SURFACE GLYCOPROTEIN (S-LAYER PROTEIN)-LIKE PROTEIN"/>
    <property type="match status" value="1"/>
</dbReference>
<feature type="region of interest" description="Disordered" evidence="1">
    <location>
        <begin position="348"/>
        <end position="368"/>
    </location>
</feature>
<dbReference type="InterPro" id="IPR038081">
    <property type="entry name" value="CalX-like_sf"/>
</dbReference>
<keyword evidence="4" id="KW-1185">Reference proteome</keyword>
<dbReference type="Proteomes" id="UP001235303">
    <property type="component" value="Unassembled WGS sequence"/>
</dbReference>
<dbReference type="Gene3D" id="2.150.10.10">
    <property type="entry name" value="Serralysin-like metalloprotease, C-terminal"/>
    <property type="match status" value="2"/>
</dbReference>
<feature type="domain" description="DUF7948" evidence="2">
    <location>
        <begin position="46"/>
        <end position="239"/>
    </location>
</feature>
<feature type="compositionally biased region" description="Pro residues" evidence="1">
    <location>
        <begin position="1495"/>
        <end position="1509"/>
    </location>
</feature>
<dbReference type="PANTHER" id="PTHR35580:SF1">
    <property type="entry name" value="PHYTASE-LIKE DOMAIN-CONTAINING PROTEIN"/>
    <property type="match status" value="1"/>
</dbReference>
<sequence length="1725" mass="181722">MGINSQLPSSTAQTPQDDVLLASEALNTAVAPEARPQFTGQRPLSFIQNNGQVDDSVSFHVRDGDVGEVFFTQEEIVVANGDDVIRANFVGSNPSAEVRGWEQLPGIANFFIGNDPSKWRTNIATFEGVWYEEVYDGIDVKYSGQSGQVKRDIYVAPGASVDTIKIAYENVNDIEIREDGSLALITDTGELTEKTPIAYQIINGQQVDVEVAYKILEGNQIGFEVGSYDLNHELVLDPILQYSNYLGGAVVESPPGGGGLVQVDVRPFEDLQTVIVQQQQTFVDPVTGQVNVITIEQEVIQTVQNGTFIAGAEYLADPVPSEDAGYAITVDKLGAAYVTGETRSVTFPVRPERPNSPDPFNRTLPDPKAGNDIRDAFITKIDSNGQLIYSTYIGGLDKDRANDIAVDSAGNAYIVGETESTDFPGSSGVPQNPPFQEFAGGSQDAFILKLNPTGTQIDYASYLGGSGYERGSSIAVDPNGSAYVTGQTTSTGLGTTGVFQQNTDPTNGSDAFIAKVNATGSQLVYFTYLGGPGFEEGIGIDVDGTGNAYISGTTQSSGLATTGAYQQNLVGPSDVFVAKFNADATDRVYFSYLGGGGGDVAGGIVVDDAGAAYLTGITPSADFPTGQNLLAGQRRNTTPPPPNSSPVPFQENYQGGAFDAFVTKFNPDGTSLAYSTFLGGAGNEGVAFLPLSASSIGVNQADQAYVVGTTTSTNFPTTPNAEQSAFGGGQTDAFLAKLNKDGTGFIYSSFYGGGAEFTGGIQTADGNDYGYGVAVDQFGAAYTTGQTGSSNLNQGRNPVLPVPGQGSPLGYGFNDPSPTLGQRDPQTGEVIGPYIIEVNPEPGQRAVVGSLLVPNFKDSFVTKLSFEEVLVTPFGGTLGITEGGTTDLLALQLATPPTNAVTITFNPLNLDNESEIFDPNNPNTPITFVSFTPQTWNIPQVVGVRAVDDAQVEGVHQSNISFQTFSADPGYQGISIPEVIATVTDNDTRVFVEENQQLDGTRDLRVSENGDTNTYTIRLAQQPTTEIQVVATNNDNQLTLNPTTLTFSPTDPRTLWSTPQTVTVAAVDDTLPEGEHTGTIQLAVVSPPNINGDPNFVGTDKIIVNDSPTTQEERQSETLSVTISDNDRPGIFITPLVTELNDSSTSEDGTLTVQFGVRLGNTPSSNVTIPIEISDATEATSNPLTLTFTPNNATTTQTVTISGIPDNIIDGNQLYSVTLGQAQSTDPQYNEALPNVELLTEKDRTFNLTNVDIDTFGVNVTPSAGLRTSEEESTATFEVVLSTSEAPSSDVQIDFSTSNAEEGLISTDGQNFVEDVSLIFDAQNFDQPQTVTIRGVADGVVDGDQPYTILSTPTSSTDPDFNNVPVQNVAVINDDIDEIGLNFDSNTGSTTVSESGQSIQYSAFLQSRPSADVKITVQPDVQSLVTPTELTFTPENYNEVQTVTITGFDDRIVEGTHSSTINFSVESGDADYGNLTLDPVTVTVLDNDTSRPGITPSPTPAPSPSPGFPTFPAFPSFPTFPGFGTPSPAPVPPPAPAPSPSPSPSLGTGVATPGNDFIDMGAFNLRSISALQGNDIVVGSPSNDFINGNQGNDSLFGAAGNDFLYGGQDNDTLRGSTGNDNLNGDFGNDYLEGGTGTDALNGGAGNDVFVLPSSGAVSTVFQADRIKDFGNGFDLIGLTDGLTQANLQLIQTGSDTAILFNGLYLGVVERTTPGALNNRFIPVSL</sequence>
<dbReference type="InterPro" id="IPR010620">
    <property type="entry name" value="SBBP_repeat"/>
</dbReference>
<dbReference type="RefSeq" id="WP_283752948.1">
    <property type="nucleotide sequence ID" value="NZ_JAQOSP010000047.1"/>
</dbReference>
<dbReference type="EMBL" id="JAQOSP010000047">
    <property type="protein sequence ID" value="MDJ1169188.1"/>
    <property type="molecule type" value="Genomic_DNA"/>
</dbReference>
<dbReference type="InterPro" id="IPR057708">
    <property type="entry name" value="DUF7948"/>
</dbReference>
<evidence type="ECO:0000259" key="2">
    <source>
        <dbReference type="Pfam" id="PF25778"/>
    </source>
</evidence>
<dbReference type="InterPro" id="IPR001343">
    <property type="entry name" value="Hemolysn_Ca-bd"/>
</dbReference>
<evidence type="ECO:0000313" key="4">
    <source>
        <dbReference type="Proteomes" id="UP001235303"/>
    </source>
</evidence>
<dbReference type="Pfam" id="PF25778">
    <property type="entry name" value="DUF7948"/>
    <property type="match status" value="1"/>
</dbReference>
<accession>A0ABT7AQJ9</accession>
<dbReference type="SUPFAM" id="SSF51120">
    <property type="entry name" value="beta-Roll"/>
    <property type="match status" value="1"/>
</dbReference>
<feature type="region of interest" description="Disordered" evidence="1">
    <location>
        <begin position="1486"/>
        <end position="1553"/>
    </location>
</feature>
<dbReference type="InterPro" id="IPR052918">
    <property type="entry name" value="Motility_Chemotaxis_Reg"/>
</dbReference>
<dbReference type="Pfam" id="PF06739">
    <property type="entry name" value="SBBP"/>
    <property type="match status" value="2"/>
</dbReference>
<gene>
    <name evidence="3" type="ORF">PMG71_07105</name>
</gene>
<evidence type="ECO:0000313" key="3">
    <source>
        <dbReference type="EMBL" id="MDJ1169188.1"/>
    </source>
</evidence>
<comment type="caution">
    <text evidence="3">The sequence shown here is derived from an EMBL/GenBank/DDBJ whole genome shotgun (WGS) entry which is preliminary data.</text>
</comment>
<protein>
    <submittedName>
        <fullName evidence="3">SBBP repeat-containing protein</fullName>
    </submittedName>
</protein>
<organism evidence="3 4">
    <name type="scientific">Roseofilum acuticapitatum BLCC-M154</name>
    <dbReference type="NCBI Taxonomy" id="3022444"/>
    <lineage>
        <taxon>Bacteria</taxon>
        <taxon>Bacillati</taxon>
        <taxon>Cyanobacteriota</taxon>
        <taxon>Cyanophyceae</taxon>
        <taxon>Desertifilales</taxon>
        <taxon>Desertifilaceae</taxon>
        <taxon>Roseofilum</taxon>
        <taxon>Roseofilum acuticapitatum</taxon>
    </lineage>
</organism>
<dbReference type="InterPro" id="IPR018511">
    <property type="entry name" value="Hemolysin-typ_Ca-bd_CS"/>
</dbReference>
<feature type="compositionally biased region" description="Pro residues" evidence="1">
    <location>
        <begin position="1527"/>
        <end position="1543"/>
    </location>
</feature>
<dbReference type="SUPFAM" id="SSF141072">
    <property type="entry name" value="CalX-like"/>
    <property type="match status" value="2"/>
</dbReference>
<dbReference type="Pfam" id="PF00353">
    <property type="entry name" value="HemolysinCabind"/>
    <property type="match status" value="2"/>
</dbReference>
<name>A0ABT7AQJ9_9CYAN</name>
<proteinExistence type="predicted"/>
<dbReference type="InterPro" id="IPR011049">
    <property type="entry name" value="Serralysin-like_metalloprot_C"/>
</dbReference>